<keyword evidence="1" id="KW-1133">Transmembrane helix</keyword>
<evidence type="ECO:0000313" key="3">
    <source>
        <dbReference type="Proteomes" id="UP000502584"/>
    </source>
</evidence>
<protein>
    <submittedName>
        <fullName evidence="2">Uncharacterized protein</fullName>
    </submittedName>
</protein>
<reference evidence="2 3" key="1">
    <citation type="submission" date="2019-10" db="EMBL/GenBank/DDBJ databases">
        <title>Genome of the temperate Pseudomonas aerugionosa phage vB_Pae-SS2019XI.</title>
        <authorList>
            <person name="Hammerl J.A."/>
            <person name="Jaeckel C."/>
            <person name="Schnehle S."/>
            <person name="Schmoger S."/>
        </authorList>
    </citation>
    <scope>NUCLEOTIDE SEQUENCE [LARGE SCALE GENOMIC DNA]</scope>
</reference>
<gene>
    <name evidence="2" type="ORF">vBPaeSS2019XI_039</name>
</gene>
<proteinExistence type="predicted"/>
<evidence type="ECO:0000313" key="2">
    <source>
        <dbReference type="EMBL" id="QIG56917.1"/>
    </source>
</evidence>
<accession>A0A6G6XGG0</accession>
<name>A0A6G6XGG0_9CAUD</name>
<organism evidence="2 3">
    <name type="scientific">Pseudomonas phage vB_Pae-SS2019XI</name>
    <dbReference type="NCBI Taxonomy" id="2660688"/>
    <lineage>
        <taxon>Viruses</taxon>
        <taxon>Duplodnaviria</taxon>
        <taxon>Heunggongvirae</taxon>
        <taxon>Uroviricota</taxon>
        <taxon>Caudoviricetes</taxon>
        <taxon>Casjensviridae</taxon>
        <taxon>Maxdohrnvirus</taxon>
        <taxon>Maxdohrnvirus SS2019XI</taxon>
    </lineage>
</organism>
<keyword evidence="3" id="KW-1185">Reference proteome</keyword>
<evidence type="ECO:0000256" key="1">
    <source>
        <dbReference type="SAM" id="Phobius"/>
    </source>
</evidence>
<sequence>MMRALIPIGIVVLFGWAIIAVAPLLLSFVSWKWGCHL</sequence>
<feature type="transmembrane region" description="Helical" evidence="1">
    <location>
        <begin position="6"/>
        <end position="31"/>
    </location>
</feature>
<dbReference type="EMBL" id="MN536026">
    <property type="protein sequence ID" value="QIG56917.1"/>
    <property type="molecule type" value="Genomic_DNA"/>
</dbReference>
<keyword evidence="1" id="KW-0472">Membrane</keyword>
<keyword evidence="1" id="KW-0812">Transmembrane</keyword>
<dbReference type="Proteomes" id="UP000502584">
    <property type="component" value="Segment"/>
</dbReference>